<dbReference type="Proteomes" id="UP000077315">
    <property type="component" value="Unassembled WGS sequence"/>
</dbReference>
<dbReference type="GO" id="GO:0000785">
    <property type="term" value="C:chromatin"/>
    <property type="evidence" value="ECO:0007669"/>
    <property type="project" value="TreeGrafter"/>
</dbReference>
<gene>
    <name evidence="6" type="ORF">PHYBLDRAFT_94450</name>
</gene>
<feature type="non-terminal residue" evidence="6">
    <location>
        <position position="1"/>
    </location>
</feature>
<dbReference type="AlphaFoldDB" id="A0A162PMK7"/>
<dbReference type="EMBL" id="KV440989">
    <property type="protein sequence ID" value="OAD70356.1"/>
    <property type="molecule type" value="Genomic_DNA"/>
</dbReference>
<dbReference type="InterPro" id="IPR036427">
    <property type="entry name" value="Bromodomain-like_sf"/>
</dbReference>
<feature type="non-terminal residue" evidence="6">
    <location>
        <position position="85"/>
    </location>
</feature>
<evidence type="ECO:0000313" key="7">
    <source>
        <dbReference type="Proteomes" id="UP000077315"/>
    </source>
</evidence>
<dbReference type="STRING" id="763407.A0A162PMK7"/>
<dbReference type="InterPro" id="IPR018359">
    <property type="entry name" value="Bromodomain_CS"/>
</dbReference>
<keyword evidence="7" id="KW-1185">Reference proteome</keyword>
<evidence type="ECO:0000259" key="5">
    <source>
        <dbReference type="PROSITE" id="PS50014"/>
    </source>
</evidence>
<sequence length="85" mass="9886">DKRMAQQIISKLMLHDASPLFNEPVDTTLIPDYRKIVRTPMDLRTINEKLESGKYTSVYQMDVDIRLVFSNCFAYNSSGTYAYEQ</sequence>
<reference evidence="7" key="1">
    <citation type="submission" date="2015-06" db="EMBL/GenBank/DDBJ databases">
        <title>Expansion of signal transduction pathways in fungi by whole-genome duplication.</title>
        <authorList>
            <consortium name="DOE Joint Genome Institute"/>
            <person name="Corrochano L.M."/>
            <person name="Kuo A."/>
            <person name="Marcet-Houben M."/>
            <person name="Polaino S."/>
            <person name="Salamov A."/>
            <person name="Villalobos J.M."/>
            <person name="Alvarez M.I."/>
            <person name="Avalos J."/>
            <person name="Benito E.P."/>
            <person name="Benoit I."/>
            <person name="Burger G."/>
            <person name="Camino L.P."/>
            <person name="Canovas D."/>
            <person name="Cerda-Olmedo E."/>
            <person name="Cheng J.-F."/>
            <person name="Dominguez A."/>
            <person name="Elias M."/>
            <person name="Eslava A.P."/>
            <person name="Glaser F."/>
            <person name="Grimwood J."/>
            <person name="Gutierrez G."/>
            <person name="Heitman J."/>
            <person name="Henrissat B."/>
            <person name="Iturriaga E.A."/>
            <person name="Lang B.F."/>
            <person name="Lavin J.L."/>
            <person name="Lee S."/>
            <person name="Li W."/>
            <person name="Lindquist E."/>
            <person name="Lopez-Garcia S."/>
            <person name="Luque E.M."/>
            <person name="Marcos A.T."/>
            <person name="Martin J."/>
            <person name="McCluskey K."/>
            <person name="Medina H.R."/>
            <person name="Miralles-Duran A."/>
            <person name="Miyazaki A."/>
            <person name="Munoz-Torres E."/>
            <person name="Oguiza J.A."/>
            <person name="Ohm R."/>
            <person name="Olmedo M."/>
            <person name="Orejas M."/>
            <person name="Ortiz-Castellanos L."/>
            <person name="Pisabarro A.G."/>
            <person name="Rodriguez-Romero J."/>
            <person name="Ruiz-Herrera J."/>
            <person name="Ruiz-Vazquez R."/>
            <person name="Sanz C."/>
            <person name="Schackwitz W."/>
            <person name="Schmutz J."/>
            <person name="Shahriari M."/>
            <person name="Shelest E."/>
            <person name="Silva-Franco F."/>
            <person name="Soanes D."/>
            <person name="Syed K."/>
            <person name="Tagua V.G."/>
            <person name="Talbot N.J."/>
            <person name="Thon M."/>
            <person name="De vries R.P."/>
            <person name="Wiebenga A."/>
            <person name="Yadav J.S."/>
            <person name="Braun E.L."/>
            <person name="Baker S."/>
            <person name="Garre V."/>
            <person name="Horwitz B."/>
            <person name="Torres-Martinez S."/>
            <person name="Idnurm A."/>
            <person name="Herrera-Estrella A."/>
            <person name="Gabaldon T."/>
            <person name="Grigoriev I.V."/>
        </authorList>
    </citation>
    <scope>NUCLEOTIDE SEQUENCE [LARGE SCALE GENOMIC DNA]</scope>
    <source>
        <strain evidence="7">NRRL 1555(-)</strain>
    </source>
</reference>
<feature type="domain" description="Bromo" evidence="5">
    <location>
        <begin position="13"/>
        <end position="83"/>
    </location>
</feature>
<dbReference type="InterPro" id="IPR001487">
    <property type="entry name" value="Bromodomain"/>
</dbReference>
<dbReference type="PANTHER" id="PTHR45915:SF2">
    <property type="entry name" value="TOUTATIS, ISOFORM E"/>
    <property type="match status" value="1"/>
</dbReference>
<dbReference type="Pfam" id="PF00439">
    <property type="entry name" value="Bromodomain"/>
    <property type="match status" value="1"/>
</dbReference>
<keyword evidence="3" id="KW-0539">Nucleus</keyword>
<accession>A0A162PMK7</accession>
<dbReference type="PRINTS" id="PR00503">
    <property type="entry name" value="BROMODOMAIN"/>
</dbReference>
<dbReference type="GO" id="GO:0005634">
    <property type="term" value="C:nucleus"/>
    <property type="evidence" value="ECO:0007669"/>
    <property type="project" value="UniProtKB-SubCell"/>
</dbReference>
<dbReference type="PROSITE" id="PS00633">
    <property type="entry name" value="BROMODOMAIN_1"/>
    <property type="match status" value="1"/>
</dbReference>
<evidence type="ECO:0000256" key="3">
    <source>
        <dbReference type="ARBA" id="ARBA00023242"/>
    </source>
</evidence>
<evidence type="ECO:0000256" key="4">
    <source>
        <dbReference type="PROSITE-ProRule" id="PRU00035"/>
    </source>
</evidence>
<dbReference type="VEuPathDB" id="FungiDB:PHYBLDRAFT_94450"/>
<evidence type="ECO:0000313" key="6">
    <source>
        <dbReference type="EMBL" id="OAD70356.1"/>
    </source>
</evidence>
<dbReference type="Gene3D" id="1.20.920.10">
    <property type="entry name" value="Bromodomain-like"/>
    <property type="match status" value="1"/>
</dbReference>
<name>A0A162PMK7_PHYB8</name>
<protein>
    <recommendedName>
        <fullName evidence="5">Bromo domain-containing protein</fullName>
    </recommendedName>
</protein>
<comment type="subcellular location">
    <subcellularLocation>
        <location evidence="1">Nucleus</location>
    </subcellularLocation>
</comment>
<dbReference type="SUPFAM" id="SSF47370">
    <property type="entry name" value="Bromodomain"/>
    <property type="match status" value="1"/>
</dbReference>
<dbReference type="SMART" id="SM00297">
    <property type="entry name" value="BROMO"/>
    <property type="match status" value="1"/>
</dbReference>
<dbReference type="PROSITE" id="PS50014">
    <property type="entry name" value="BROMODOMAIN_2"/>
    <property type="match status" value="1"/>
</dbReference>
<evidence type="ECO:0000256" key="1">
    <source>
        <dbReference type="ARBA" id="ARBA00004123"/>
    </source>
</evidence>
<dbReference type="RefSeq" id="XP_018288396.1">
    <property type="nucleotide sequence ID" value="XM_018443861.1"/>
</dbReference>
<dbReference type="OrthoDB" id="21449at2759"/>
<dbReference type="InParanoid" id="A0A162PMK7"/>
<proteinExistence type="predicted"/>
<evidence type="ECO:0000256" key="2">
    <source>
        <dbReference type="ARBA" id="ARBA00023117"/>
    </source>
</evidence>
<dbReference type="PANTHER" id="PTHR45915">
    <property type="entry name" value="TRANSCRIPTION INTERMEDIARY FACTOR"/>
    <property type="match status" value="1"/>
</dbReference>
<dbReference type="GeneID" id="29004766"/>
<keyword evidence="2 4" id="KW-0103">Bromodomain</keyword>
<dbReference type="GO" id="GO:0006325">
    <property type="term" value="P:chromatin organization"/>
    <property type="evidence" value="ECO:0007669"/>
    <property type="project" value="UniProtKB-ARBA"/>
</dbReference>
<organism evidence="6 7">
    <name type="scientific">Phycomyces blakesleeanus (strain ATCC 8743b / DSM 1359 / FGSC 10004 / NBRC 33097 / NRRL 1555)</name>
    <dbReference type="NCBI Taxonomy" id="763407"/>
    <lineage>
        <taxon>Eukaryota</taxon>
        <taxon>Fungi</taxon>
        <taxon>Fungi incertae sedis</taxon>
        <taxon>Mucoromycota</taxon>
        <taxon>Mucoromycotina</taxon>
        <taxon>Mucoromycetes</taxon>
        <taxon>Mucorales</taxon>
        <taxon>Phycomycetaceae</taxon>
        <taxon>Phycomyces</taxon>
    </lineage>
</organism>